<accession>X1TKZ6</accession>
<dbReference type="EMBL" id="BARW01017842">
    <property type="protein sequence ID" value="GAI92021.1"/>
    <property type="molecule type" value="Genomic_DNA"/>
</dbReference>
<sequence>IDQHKILREGTVEEVKKEVHRKIKGLASGGGYILAPAHNIEEDTPVENLIAMYDSAKGYGRYPIRC</sequence>
<feature type="non-terminal residue" evidence="2">
    <location>
        <position position="1"/>
    </location>
</feature>
<gene>
    <name evidence="2" type="ORF">S12H4_30707</name>
</gene>
<evidence type="ECO:0000313" key="2">
    <source>
        <dbReference type="EMBL" id="GAI92021.1"/>
    </source>
</evidence>
<reference evidence="2" key="1">
    <citation type="journal article" date="2014" name="Front. Microbiol.">
        <title>High frequency of phylogenetically diverse reductive dehalogenase-homologous genes in deep subseafloor sedimentary metagenomes.</title>
        <authorList>
            <person name="Kawai M."/>
            <person name="Futagami T."/>
            <person name="Toyoda A."/>
            <person name="Takaki Y."/>
            <person name="Nishi S."/>
            <person name="Hori S."/>
            <person name="Arai W."/>
            <person name="Tsubouchi T."/>
            <person name="Morono Y."/>
            <person name="Uchiyama I."/>
            <person name="Ito T."/>
            <person name="Fujiyama A."/>
            <person name="Inagaki F."/>
            <person name="Takami H."/>
        </authorList>
    </citation>
    <scope>NUCLEOTIDE SEQUENCE</scope>
    <source>
        <strain evidence="2">Expedition CK06-06</strain>
    </source>
</reference>
<dbReference type="SUPFAM" id="SSF51726">
    <property type="entry name" value="UROD/MetE-like"/>
    <property type="match status" value="1"/>
</dbReference>
<name>X1TKZ6_9ZZZZ</name>
<dbReference type="Pfam" id="PF01208">
    <property type="entry name" value="URO-D"/>
    <property type="match status" value="1"/>
</dbReference>
<organism evidence="2">
    <name type="scientific">marine sediment metagenome</name>
    <dbReference type="NCBI Taxonomy" id="412755"/>
    <lineage>
        <taxon>unclassified sequences</taxon>
        <taxon>metagenomes</taxon>
        <taxon>ecological metagenomes</taxon>
    </lineage>
</organism>
<protein>
    <recommendedName>
        <fullName evidence="1">Uroporphyrinogen decarboxylase (URO-D) domain-containing protein</fullName>
    </recommendedName>
</protein>
<dbReference type="Gene3D" id="3.20.20.210">
    <property type="match status" value="1"/>
</dbReference>
<dbReference type="InterPro" id="IPR000257">
    <property type="entry name" value="Uroporphyrinogen_deCOase"/>
</dbReference>
<dbReference type="GO" id="GO:0004853">
    <property type="term" value="F:uroporphyrinogen decarboxylase activity"/>
    <property type="evidence" value="ECO:0007669"/>
    <property type="project" value="InterPro"/>
</dbReference>
<dbReference type="InterPro" id="IPR038071">
    <property type="entry name" value="UROD/MetE-like_sf"/>
</dbReference>
<feature type="domain" description="Uroporphyrinogen decarboxylase (URO-D)" evidence="1">
    <location>
        <begin position="3"/>
        <end position="59"/>
    </location>
</feature>
<comment type="caution">
    <text evidence="2">The sequence shown here is derived from an EMBL/GenBank/DDBJ whole genome shotgun (WGS) entry which is preliminary data.</text>
</comment>
<proteinExistence type="predicted"/>
<dbReference type="AlphaFoldDB" id="X1TKZ6"/>
<evidence type="ECO:0000259" key="1">
    <source>
        <dbReference type="Pfam" id="PF01208"/>
    </source>
</evidence>
<dbReference type="GO" id="GO:0006779">
    <property type="term" value="P:porphyrin-containing compound biosynthetic process"/>
    <property type="evidence" value="ECO:0007669"/>
    <property type="project" value="InterPro"/>
</dbReference>